<name>A0A9N9EUD3_9GLOM</name>
<dbReference type="InterPro" id="IPR006571">
    <property type="entry name" value="TLDc_dom"/>
</dbReference>
<evidence type="ECO:0000256" key="4">
    <source>
        <dbReference type="ARBA" id="ARBA00040604"/>
    </source>
</evidence>
<proteinExistence type="inferred from homology"/>
<feature type="region of interest" description="Disordered" evidence="5">
    <location>
        <begin position="1"/>
        <end position="25"/>
    </location>
</feature>
<dbReference type="AlphaFoldDB" id="A0A9N9EUD3"/>
<dbReference type="EMBL" id="CAJVQA010010327">
    <property type="protein sequence ID" value="CAG8695687.1"/>
    <property type="molecule type" value="Genomic_DNA"/>
</dbReference>
<organism evidence="7 8">
    <name type="scientific">Cetraspora pellucida</name>
    <dbReference type="NCBI Taxonomy" id="1433469"/>
    <lineage>
        <taxon>Eukaryota</taxon>
        <taxon>Fungi</taxon>
        <taxon>Fungi incertae sedis</taxon>
        <taxon>Mucoromycota</taxon>
        <taxon>Glomeromycotina</taxon>
        <taxon>Glomeromycetes</taxon>
        <taxon>Diversisporales</taxon>
        <taxon>Gigasporaceae</taxon>
        <taxon>Cetraspora</taxon>
    </lineage>
</organism>
<evidence type="ECO:0000256" key="1">
    <source>
        <dbReference type="ARBA" id="ARBA00004173"/>
    </source>
</evidence>
<protein>
    <recommendedName>
        <fullName evidence="4">Oxidation resistance protein 1</fullName>
    </recommendedName>
</protein>
<feature type="domain" description="TLDc" evidence="6">
    <location>
        <begin position="184"/>
        <end position="350"/>
    </location>
</feature>
<dbReference type="PANTHER" id="PTHR23354:SF62">
    <property type="entry name" value="MUSTARD, ISOFORM V"/>
    <property type="match status" value="1"/>
</dbReference>
<dbReference type="PANTHER" id="PTHR23354">
    <property type="entry name" value="NUCLEOLAR PROTEIN 7/ESTROGEN RECEPTOR COACTIVATOR-RELATED"/>
    <property type="match status" value="1"/>
</dbReference>
<comment type="subcellular location">
    <subcellularLocation>
        <location evidence="1">Mitochondrion</location>
    </subcellularLocation>
</comment>
<dbReference type="SMART" id="SM00584">
    <property type="entry name" value="TLDc"/>
    <property type="match status" value="1"/>
</dbReference>
<dbReference type="PROSITE" id="PS51886">
    <property type="entry name" value="TLDC"/>
    <property type="match status" value="1"/>
</dbReference>
<evidence type="ECO:0000259" key="6">
    <source>
        <dbReference type="PROSITE" id="PS51886"/>
    </source>
</evidence>
<sequence length="369" mass="41171">MSDSYDTLSKKSITRTLSTPESSNISLPRDIPVKRPHSTISNKSSTDLFWNIVGRDNYTTSLNQSPVLCNSYSPPVGDLFCTSTSFTRKFRTFPWRNKPSLRVLPIMVASNDANSISLLTTTIKSSVSSAQSSIASTIIGDWDNHKMNSQAVPLTPPQESTQLQTSGDLLIPIELCGRSDDTDPVLNESIAEQIRLKLPRRLRLLPSWNLLYSLDQDGTSMATMYHKVKGKGPLVLVIKDTDEQVFGAFVTEPFKIHPSYYGTGECFLWKHVGGSSQLTVKCYLWTGRNEYMILSERDCLAIGGGDGKLGLWIDSDLQRGHSERCDTFDNDVLSSSPEFDCIGFELHLLETFWHPTTSLARNSNTKEQN</sequence>
<dbReference type="OrthoDB" id="26679at2759"/>
<evidence type="ECO:0000313" key="8">
    <source>
        <dbReference type="Proteomes" id="UP000789759"/>
    </source>
</evidence>
<dbReference type="GO" id="GO:0005634">
    <property type="term" value="C:nucleus"/>
    <property type="evidence" value="ECO:0007669"/>
    <property type="project" value="TreeGrafter"/>
</dbReference>
<dbReference type="GO" id="GO:0005739">
    <property type="term" value="C:mitochondrion"/>
    <property type="evidence" value="ECO:0007669"/>
    <property type="project" value="UniProtKB-SubCell"/>
</dbReference>
<evidence type="ECO:0000256" key="2">
    <source>
        <dbReference type="ARBA" id="ARBA00009540"/>
    </source>
</evidence>
<evidence type="ECO:0000256" key="3">
    <source>
        <dbReference type="ARBA" id="ARBA00023128"/>
    </source>
</evidence>
<comment type="caution">
    <text evidence="7">The sequence shown here is derived from an EMBL/GenBank/DDBJ whole genome shotgun (WGS) entry which is preliminary data.</text>
</comment>
<keyword evidence="3" id="KW-0496">Mitochondrion</keyword>
<dbReference type="Pfam" id="PF07534">
    <property type="entry name" value="TLD"/>
    <property type="match status" value="1"/>
</dbReference>
<dbReference type="GO" id="GO:0006979">
    <property type="term" value="P:response to oxidative stress"/>
    <property type="evidence" value="ECO:0007669"/>
    <property type="project" value="TreeGrafter"/>
</dbReference>
<comment type="similarity">
    <text evidence="2">Belongs to the OXR1 family.</text>
</comment>
<reference evidence="7" key="1">
    <citation type="submission" date="2021-06" db="EMBL/GenBank/DDBJ databases">
        <authorList>
            <person name="Kallberg Y."/>
            <person name="Tangrot J."/>
            <person name="Rosling A."/>
        </authorList>
    </citation>
    <scope>NUCLEOTIDE SEQUENCE</scope>
    <source>
        <strain evidence="7">FL966</strain>
    </source>
</reference>
<evidence type="ECO:0000313" key="7">
    <source>
        <dbReference type="EMBL" id="CAG8695687.1"/>
    </source>
</evidence>
<accession>A0A9N9EUD3</accession>
<dbReference type="Proteomes" id="UP000789759">
    <property type="component" value="Unassembled WGS sequence"/>
</dbReference>
<keyword evidence="8" id="KW-1185">Reference proteome</keyword>
<evidence type="ECO:0000256" key="5">
    <source>
        <dbReference type="SAM" id="MobiDB-lite"/>
    </source>
</evidence>
<gene>
    <name evidence="7" type="ORF">CPELLU_LOCUS11550</name>
</gene>